<dbReference type="Gene3D" id="3.40.605.10">
    <property type="entry name" value="Aldehyde Dehydrogenase, Chain A, domain 1"/>
    <property type="match status" value="1"/>
</dbReference>
<evidence type="ECO:0000313" key="6">
    <source>
        <dbReference type="Proteomes" id="UP001500957"/>
    </source>
</evidence>
<evidence type="ECO:0000256" key="3">
    <source>
        <dbReference type="RuleBase" id="RU003345"/>
    </source>
</evidence>
<dbReference type="InterPro" id="IPR016161">
    <property type="entry name" value="Ald_DH/histidinol_DH"/>
</dbReference>
<evidence type="ECO:0000259" key="4">
    <source>
        <dbReference type="Pfam" id="PF00171"/>
    </source>
</evidence>
<dbReference type="EMBL" id="BAAAHE010000014">
    <property type="protein sequence ID" value="GAA0617304.1"/>
    <property type="molecule type" value="Genomic_DNA"/>
</dbReference>
<dbReference type="Proteomes" id="UP001500957">
    <property type="component" value="Unassembled WGS sequence"/>
</dbReference>
<dbReference type="PANTHER" id="PTHR11699">
    <property type="entry name" value="ALDEHYDE DEHYDROGENASE-RELATED"/>
    <property type="match status" value="1"/>
</dbReference>
<comment type="caution">
    <text evidence="5">The sequence shown here is derived from an EMBL/GenBank/DDBJ whole genome shotgun (WGS) entry which is preliminary data.</text>
</comment>
<keyword evidence="6" id="KW-1185">Reference proteome</keyword>
<evidence type="ECO:0000256" key="2">
    <source>
        <dbReference type="PROSITE-ProRule" id="PRU10007"/>
    </source>
</evidence>
<dbReference type="InterPro" id="IPR029510">
    <property type="entry name" value="Ald_DH_CS_GLU"/>
</dbReference>
<accession>A0ABP3RYH2</accession>
<sequence length="491" mass="51353">MLATMTATVLPEGNLVVGDERIASSDLGRIDHTNPATGEVQASIVAAGPGEVDRAVQAARTAFAEWRTWHPGERRDVLLRLAATIEAEGERLGLIGSLENGTPIAFGALACAATPADWFRYYAGWVDKIEGRTIPVYPHDAFDFTLHEPYGVVAVLTAFNAPMGFIGLKVAAALAAGNCVVIKPSELAPFTTLAFAELCLQAGLPAGVVNVVTGDGRTGDLLVRHPGVDRITFTGGGATARSVVAAAAENLTPVTLELGGKSANLVFADADLDNAIAMAVQMGVALQSGQGCLLPTRLLVERSVYDEVVEAVVDLSENIAVGDPMDSGTLMGPLISERHCERVLGVIERAKGEGAGRLLTGGERLGGDLAKGYYVAPTVFGDVDNASALAQHEIFGPVLSVIPFDDEAEALAIANATTYGLAGFVFTADLARAHRVIRGLEAGYVSVNGFNFFPPNAPFGGWKQSGHGKEGGLEGLLEMTRVKNAYVLFEA</sequence>
<evidence type="ECO:0000313" key="5">
    <source>
        <dbReference type="EMBL" id="GAA0617304.1"/>
    </source>
</evidence>
<protein>
    <submittedName>
        <fullName evidence="5">Aldehyde dehydrogenase family protein</fullName>
    </submittedName>
</protein>
<feature type="domain" description="Aldehyde dehydrogenase" evidence="4">
    <location>
        <begin position="25"/>
        <end position="484"/>
    </location>
</feature>
<dbReference type="Pfam" id="PF00171">
    <property type="entry name" value="Aldedh"/>
    <property type="match status" value="1"/>
</dbReference>
<name>A0ABP3RYH2_9ACTN</name>
<evidence type="ECO:0000256" key="1">
    <source>
        <dbReference type="ARBA" id="ARBA00023002"/>
    </source>
</evidence>
<dbReference type="SUPFAM" id="SSF53720">
    <property type="entry name" value="ALDH-like"/>
    <property type="match status" value="1"/>
</dbReference>
<dbReference type="InterPro" id="IPR015590">
    <property type="entry name" value="Aldehyde_DH_dom"/>
</dbReference>
<organism evidence="5 6">
    <name type="scientific">Sporichthya brevicatena</name>
    <dbReference type="NCBI Taxonomy" id="171442"/>
    <lineage>
        <taxon>Bacteria</taxon>
        <taxon>Bacillati</taxon>
        <taxon>Actinomycetota</taxon>
        <taxon>Actinomycetes</taxon>
        <taxon>Sporichthyales</taxon>
        <taxon>Sporichthyaceae</taxon>
        <taxon>Sporichthya</taxon>
    </lineage>
</organism>
<gene>
    <name evidence="5" type="ORF">GCM10009547_19400</name>
</gene>
<dbReference type="PROSITE" id="PS00687">
    <property type="entry name" value="ALDEHYDE_DEHYDR_GLU"/>
    <property type="match status" value="1"/>
</dbReference>
<dbReference type="Gene3D" id="3.40.309.10">
    <property type="entry name" value="Aldehyde Dehydrogenase, Chain A, domain 2"/>
    <property type="match status" value="1"/>
</dbReference>
<reference evidence="6" key="1">
    <citation type="journal article" date="2019" name="Int. J. Syst. Evol. Microbiol.">
        <title>The Global Catalogue of Microorganisms (GCM) 10K type strain sequencing project: providing services to taxonomists for standard genome sequencing and annotation.</title>
        <authorList>
            <consortium name="The Broad Institute Genomics Platform"/>
            <consortium name="The Broad Institute Genome Sequencing Center for Infectious Disease"/>
            <person name="Wu L."/>
            <person name="Ma J."/>
        </authorList>
    </citation>
    <scope>NUCLEOTIDE SEQUENCE [LARGE SCALE GENOMIC DNA]</scope>
    <source>
        <strain evidence="6">JCM 10671</strain>
    </source>
</reference>
<feature type="active site" evidence="2">
    <location>
        <position position="257"/>
    </location>
</feature>
<dbReference type="InterPro" id="IPR016162">
    <property type="entry name" value="Ald_DH_N"/>
</dbReference>
<comment type="similarity">
    <text evidence="3">Belongs to the aldehyde dehydrogenase family.</text>
</comment>
<dbReference type="InterPro" id="IPR016163">
    <property type="entry name" value="Ald_DH_C"/>
</dbReference>
<keyword evidence="1 3" id="KW-0560">Oxidoreductase</keyword>
<proteinExistence type="inferred from homology"/>